<sequence length="247" mass="27975">MGSSIAELTDFICAAQMAKAADVLLSVEDRKPLCNNPNYKKIQNSGYDFWKRNKQRKLEKKLLNEDDHAVHLSNPMIGFRKYVLDEYRKWNLVWVGRNKVDPLGPDEEEMLLGFPKNHTRGAAKDMFPGGINVLSLFSGINDAEVSFYCLIILLKVDVKELNDDRLEQLMSRFGGFDLVIGGIPLTASSAASRYTPTYPTLPELMKGLVDSKTGYLYFWNHVTNVTPYERSTSVESIPMSYFMPISS</sequence>
<comment type="caution">
    <text evidence="1">The sequence shown here is derived from an EMBL/GenBank/DDBJ whole genome shotgun (WGS) entry which is preliminary data.</text>
</comment>
<protein>
    <submittedName>
        <fullName evidence="1">Uncharacterized protein</fullName>
    </submittedName>
</protein>
<dbReference type="AlphaFoldDB" id="A0A6A2YNM3"/>
<reference evidence="1" key="1">
    <citation type="submission" date="2019-09" db="EMBL/GenBank/DDBJ databases">
        <title>Draft genome information of white flower Hibiscus syriacus.</title>
        <authorList>
            <person name="Kim Y.-M."/>
        </authorList>
    </citation>
    <scope>NUCLEOTIDE SEQUENCE [LARGE SCALE GENOMIC DNA]</scope>
    <source>
        <strain evidence="1">YM2019G1</strain>
    </source>
</reference>
<dbReference type="GO" id="GO:0003886">
    <property type="term" value="F:DNA (cytosine-5-)-methyltransferase activity"/>
    <property type="evidence" value="ECO:0007669"/>
    <property type="project" value="TreeGrafter"/>
</dbReference>
<accession>A0A6A2YNM3</accession>
<dbReference type="GO" id="GO:0005634">
    <property type="term" value="C:nucleus"/>
    <property type="evidence" value="ECO:0007669"/>
    <property type="project" value="TreeGrafter"/>
</dbReference>
<dbReference type="PANTHER" id="PTHR23068:SF25">
    <property type="entry name" value="DNA (CYTOSINE-5)-METHYLTRANSFERASE DRM2"/>
    <property type="match status" value="1"/>
</dbReference>
<dbReference type="EMBL" id="VEPZ02001317">
    <property type="protein sequence ID" value="KAE8680964.1"/>
    <property type="molecule type" value="Genomic_DNA"/>
</dbReference>
<proteinExistence type="predicted"/>
<organism evidence="1 2">
    <name type="scientific">Hibiscus syriacus</name>
    <name type="common">Rose of Sharon</name>
    <dbReference type="NCBI Taxonomy" id="106335"/>
    <lineage>
        <taxon>Eukaryota</taxon>
        <taxon>Viridiplantae</taxon>
        <taxon>Streptophyta</taxon>
        <taxon>Embryophyta</taxon>
        <taxon>Tracheophyta</taxon>
        <taxon>Spermatophyta</taxon>
        <taxon>Magnoliopsida</taxon>
        <taxon>eudicotyledons</taxon>
        <taxon>Gunneridae</taxon>
        <taxon>Pentapetalae</taxon>
        <taxon>rosids</taxon>
        <taxon>malvids</taxon>
        <taxon>Malvales</taxon>
        <taxon>Malvaceae</taxon>
        <taxon>Malvoideae</taxon>
        <taxon>Hibiscus</taxon>
    </lineage>
</organism>
<dbReference type="Gene3D" id="3.40.50.150">
    <property type="entry name" value="Vaccinia Virus protein VP39"/>
    <property type="match status" value="1"/>
</dbReference>
<dbReference type="InterPro" id="IPR050390">
    <property type="entry name" value="C5-Methyltransferase"/>
</dbReference>
<gene>
    <name evidence="1" type="ORF">F3Y22_tig00111356pilonHSYRG00015</name>
</gene>
<evidence type="ECO:0000313" key="1">
    <source>
        <dbReference type="EMBL" id="KAE8680964.1"/>
    </source>
</evidence>
<evidence type="ECO:0000313" key="2">
    <source>
        <dbReference type="Proteomes" id="UP000436088"/>
    </source>
</evidence>
<dbReference type="Proteomes" id="UP000436088">
    <property type="component" value="Unassembled WGS sequence"/>
</dbReference>
<keyword evidence="2" id="KW-1185">Reference proteome</keyword>
<name>A0A6A2YNM3_HIBSY</name>
<dbReference type="PANTHER" id="PTHR23068">
    <property type="entry name" value="DNA CYTOSINE-5- -METHYLTRANSFERASE 3-RELATED"/>
    <property type="match status" value="1"/>
</dbReference>
<dbReference type="InterPro" id="IPR029063">
    <property type="entry name" value="SAM-dependent_MTases_sf"/>
</dbReference>